<organism evidence="3 4">
    <name type="scientific">Chitinophaga niastensis</name>
    <dbReference type="NCBI Taxonomy" id="536980"/>
    <lineage>
        <taxon>Bacteria</taxon>
        <taxon>Pseudomonadati</taxon>
        <taxon>Bacteroidota</taxon>
        <taxon>Chitinophagia</taxon>
        <taxon>Chitinophagales</taxon>
        <taxon>Chitinophagaceae</taxon>
        <taxon>Chitinophaga</taxon>
    </lineage>
</organism>
<dbReference type="NCBIfam" id="TIGR04131">
    <property type="entry name" value="Bac_Flav_CTERM"/>
    <property type="match status" value="1"/>
</dbReference>
<proteinExistence type="predicted"/>
<dbReference type="Gene3D" id="3.30.210.10">
    <property type="entry name" value="DNA polymerase, thumb domain"/>
    <property type="match status" value="1"/>
</dbReference>
<dbReference type="SUPFAM" id="SSF51126">
    <property type="entry name" value="Pectin lyase-like"/>
    <property type="match status" value="1"/>
</dbReference>
<gene>
    <name evidence="3" type="ORF">CLV51_110117</name>
</gene>
<dbReference type="InterPro" id="IPR011050">
    <property type="entry name" value="Pectin_lyase_fold/virulence"/>
</dbReference>
<evidence type="ECO:0000313" key="4">
    <source>
        <dbReference type="Proteomes" id="UP000240971"/>
    </source>
</evidence>
<evidence type="ECO:0000259" key="2">
    <source>
        <dbReference type="PROSITE" id="PS50835"/>
    </source>
</evidence>
<evidence type="ECO:0000313" key="3">
    <source>
        <dbReference type="EMBL" id="PSL42900.1"/>
    </source>
</evidence>
<feature type="signal peptide" evidence="1">
    <location>
        <begin position="1"/>
        <end position="24"/>
    </location>
</feature>
<feature type="domain" description="Ig-like" evidence="2">
    <location>
        <begin position="2663"/>
        <end position="2748"/>
    </location>
</feature>
<keyword evidence="1" id="KW-0732">Signal</keyword>
<dbReference type="InterPro" id="IPR006626">
    <property type="entry name" value="PbH1"/>
</dbReference>
<dbReference type="SMART" id="SM00710">
    <property type="entry name" value="PbH1"/>
    <property type="match status" value="14"/>
</dbReference>
<comment type="caution">
    <text evidence="3">The sequence shown here is derived from an EMBL/GenBank/DDBJ whole genome shotgun (WGS) entry which is preliminary data.</text>
</comment>
<sequence length="2922" mass="298152">MKLTLLRTVISLLLLTSISQCVQAQAIGAGDLVFTGINIFDDNTNGVTQNDVFSFVMLRDCPANTLINFTDLGWTGSGFQSLSCAAGTGSQTDGVITWSSGNTVIRAGQQVLIFCKYGPTASIGYIQTGTPTVSTASAGTKAYISLGLAGDQLFAFTGNINSPTLIAGINVNRNFWDLSLGSCDFTSSQSVMPATTAVLNFPSINAVNARYLCDIQIGSSDQLRKHLQNTTYWGMDNTLSSIIPISYDLKKALPCNLTIVNPDASGIVYVNNQSATPGDGHNWTSPLPELRDALIAAADPLNSITQIWVAKGVYKPTANLNPNFTFSIPFNVAVYGGFAGNELTVAARNIAANPVILSGDLQGNDVNTAGVVIKASDIAGTNSYTLVKFINTGPLTLLDGVIITGGASPFQGGGIYSSNGNAKITNTRFYGNSAPSSGGAASFNGLGTIELTNCTFFGNRSGLQGGAIFQSNSTLKLTNVTISGNNAATEGAGVATTGGTFTAYNSIISGNTSANSSKDTYFSGTTTGINYTILSDQYYTSSGSQQSTLPVQFTNSNTGDLRLTPGNFAINKGDPQTNNTGYAAQAGTSDLAGQPRISNTVIDLGAFELQAQSQTITFPAFSTAIYGDVNIDPQATTTGDATITYTSGNTAVAQVIGNKIKAVGVGTAVVTANAAATSSYLAATPVTRTITVNKKALLVTANDVSRPYSTANPAATFTYSGFVNSEDASVITGTINATYGGNAGSPAGTYAITTDVSGASAANYSLSGANGTLTITPQPQTITFTAPTNVTYGAAPLTLPLNTDAGVAIVYNVVSGPATVSGNTLTITGAGDVTITANQPGDGNHAAAAQVSQTFTVAKAVLIVAGNDKSKPYKQPNPVLDYTITGFVNGDNSSVVSNIPDISTTADINSNVGAYPILVSIGTLSAANYSFSFTNGNLIVVKAAQTITFPNLTTKAYGSAPFDPGATSDGGLPITYSIIGPATISGNILTITGAGSITVTAQQSGDPNYNAATPVLRGFSVTKAMLIIKPDDKQRLFGQNNPVLTYTYSGLVNGEDNSVVIGTPTLSTTADINSMPGNYPITITNLGSLSAANYTLLPANGSLSVLTAPQTINFPIVSDKTYGDAPVTLNANSSSGLPVTYNVTSGPATISGNTLTFTGTGSVTITADQAGDGGHTPAPQATQTFNVNKATLTVTANNKTKAYLQANPALDYTITGFVNADNSSVVSGTATINTTAVSNSAPGTYPITVSAGNLSAANYLFSFVNGSINITQATQTITFAPLSGKTYGNAPVTLNATSDAGLPVTYTVTSGPATISGNTLTITGTGNVTVTATQPGDANYNAATPVSNSFLVAPATLTVKADDQQKVYGANNPALTYTITGFVNSDNSSVVSGTPVLNTIADNSSVVGNYPITVTTGTLNAANYTFTTANGTLTVGLAAQTITFPAISNKTYGDAAFALNATSSSALPVTYSVVSGPATISGNTVTITGTGSVTIAADQAGNSNYSAAPQSTQTFSINKATLTITANNKTKAYLQANPTLDYTITGFVNADNSSVVSGTATINTTAVSNSAPGTYPITVSAGNLSAANYSFSFVNGSISITQAAQTITFAPLSGKTYGNAPVTLNATSDAGLPVTYTVTSGPATISGNTLTITGAGNLTVTATQPGDANYNAATPVSNSFLVAPATLTVKADDLQKIYGANNPALTYTITGFVNSDNSSVVSGTPVLNTIANNSSIVGNYPITVTTGTLNAANYTFTTANGTLTVGLAAQTITFPAISNKTYGDAAFALNATSNSALPVTYSVVSGPATISGNTVTITGTGSVTIAADQAGNSNHSAAPQSTQTFSVNKATLTVTANNKTKVYLQANPTLDYTIIGFVNADNNSVVSGTATINTTAAINSAPGTYPITVSAGNLSAANYSFSFVNGSISITQAVQTITFAPLSGKTYGNAPFALNATSDAGLPVTYTVTSGPATISGNTLTITGAGNVTVTATQPGDANYNAATPVSNAFLVAPATLTVKADDLQKIYGANNPALTYTITGFVNSDNSSVVSGTPVLNTIANNSSIVGNYPITVTTGTLNAANYTFTTVNGTLTVALTAQTITFPAISNKTYGDAAFALNATSNSGLPVTYSVVSGPATISGNTVTITGAGSVTIAADQAGNSNYSAAPQSTQTFSVNKATLTVTANNKTKVYLQANPTLDYTITGFVNADNSSVVSGTAAINTTAVSNSVPAIYPITVSAGNLNAANYSFSFVNGSISITQAAQTITFAPLSGKTYGNAPFTLNATSDAGLPITYTVTSGPATISGNTLTITGAGNVTVTATQPGDANYNAATPVSNAFLVAPATLTVKADDQQKIYGTNNPALTYTITGFVNSDNSSVVSGTPVLNTIANNSSGVGSYPITVTVNTLNAANYTFTTVNGTLTVALTAQTITFPAISNKTYGDAAFALNATSSSALPVTYSVVSGPATISGNTVTITGAGSITIAANQPGNSNYSAATQATQTFSVNKTTLTVKAKNDTRTYTGTAYTGGNGADFNGFVNGDDATKLNGSITYTGNSQGAVNAGIYIITPAGLTSSNYIITYADGQLNIARATQQIIFSAIGNKNQGDPDFMLTATSNSGLPVTFTTDNTQVISLNGNTAHIGVAGTVHISVSQAGDNNYEPAQTVIQTIQVTAWSAPVITAQGNLIICEGNTVTLQSTTAPAYEWYRNNILIPGAASGSLTVTESGSYTVKAIYNNNFSISSAAVSVTVNPLPVGNVQVNGNTTISKGETVRLIASGGNTYAWDPAAGVSDPATATTMARPATTTTYQVTITSIAGCSVTKEITITVKEDYKLEATNILTPNGDGKNDLWIVKNIDMYPQNEVKVFDRSGRMIYHQRSYNNNWNGTVNGHPLAEGTYYYIIDLGNNKPQFKGFITVIREN</sequence>
<dbReference type="EMBL" id="PYAW01000010">
    <property type="protein sequence ID" value="PSL42900.1"/>
    <property type="molecule type" value="Genomic_DNA"/>
</dbReference>
<accession>A0A2P8H9N9</accession>
<dbReference type="Gene3D" id="3.30.160.710">
    <property type="match status" value="11"/>
</dbReference>
<feature type="chain" id="PRO_5015200840" evidence="1">
    <location>
        <begin position="25"/>
        <end position="2922"/>
    </location>
</feature>
<keyword evidence="4" id="KW-1185">Reference proteome</keyword>
<name>A0A2P8H9N9_CHINA</name>
<dbReference type="InterPro" id="IPR007110">
    <property type="entry name" value="Ig-like_dom"/>
</dbReference>
<dbReference type="Proteomes" id="UP000240971">
    <property type="component" value="Unassembled WGS sequence"/>
</dbReference>
<dbReference type="InterPro" id="IPR037160">
    <property type="entry name" value="DNA_Pol_thumb_sf"/>
</dbReference>
<dbReference type="SUPFAM" id="SSF48726">
    <property type="entry name" value="Immunoglobulin"/>
    <property type="match status" value="1"/>
</dbReference>
<dbReference type="Pfam" id="PF18676">
    <property type="entry name" value="MBG_2"/>
    <property type="match status" value="12"/>
</dbReference>
<dbReference type="PROSITE" id="PS50835">
    <property type="entry name" value="IG_LIKE"/>
    <property type="match status" value="1"/>
</dbReference>
<dbReference type="InterPro" id="IPR041286">
    <property type="entry name" value="MBG_2"/>
</dbReference>
<reference evidence="3 4" key="1">
    <citation type="submission" date="2018-03" db="EMBL/GenBank/DDBJ databases">
        <title>Genomic Encyclopedia of Archaeal and Bacterial Type Strains, Phase II (KMG-II): from individual species to whole genera.</title>
        <authorList>
            <person name="Goeker M."/>
        </authorList>
    </citation>
    <scope>NUCLEOTIDE SEQUENCE [LARGE SCALE GENOMIC DNA]</scope>
    <source>
        <strain evidence="3 4">DSM 24859</strain>
    </source>
</reference>
<dbReference type="RefSeq" id="WP_106531350.1">
    <property type="nucleotide sequence ID" value="NZ_PYAW01000010.1"/>
</dbReference>
<dbReference type="InterPro" id="IPR036179">
    <property type="entry name" value="Ig-like_dom_sf"/>
</dbReference>
<dbReference type="OrthoDB" id="355609at2"/>
<dbReference type="InterPro" id="IPR026341">
    <property type="entry name" value="T9SS_type_B"/>
</dbReference>
<dbReference type="Pfam" id="PF13585">
    <property type="entry name" value="CHU_C"/>
    <property type="match status" value="1"/>
</dbReference>
<protein>
    <submittedName>
        <fullName evidence="3">Gliding motility-associated-like protein</fullName>
    </submittedName>
</protein>
<evidence type="ECO:0000256" key="1">
    <source>
        <dbReference type="SAM" id="SignalP"/>
    </source>
</evidence>